<proteinExistence type="predicted"/>
<dbReference type="InterPro" id="IPR011050">
    <property type="entry name" value="Pectin_lyase_fold/virulence"/>
</dbReference>
<dbReference type="Proteomes" id="UP000006727">
    <property type="component" value="Chromosome 15"/>
</dbReference>
<evidence type="ECO:0000313" key="1">
    <source>
        <dbReference type="EnsemblPlants" id="PAC:32927328.CDS.1"/>
    </source>
</evidence>
<reference evidence="1 2" key="2">
    <citation type="journal article" date="2018" name="Plant J.">
        <title>The Physcomitrella patens chromosome-scale assembly reveals moss genome structure and evolution.</title>
        <authorList>
            <person name="Lang D."/>
            <person name="Ullrich K.K."/>
            <person name="Murat F."/>
            <person name="Fuchs J."/>
            <person name="Jenkins J."/>
            <person name="Haas F.B."/>
            <person name="Piednoel M."/>
            <person name="Gundlach H."/>
            <person name="Van Bel M."/>
            <person name="Meyberg R."/>
            <person name="Vives C."/>
            <person name="Morata J."/>
            <person name="Symeonidi A."/>
            <person name="Hiss M."/>
            <person name="Muchero W."/>
            <person name="Kamisugi Y."/>
            <person name="Saleh O."/>
            <person name="Blanc G."/>
            <person name="Decker E.L."/>
            <person name="van Gessel N."/>
            <person name="Grimwood J."/>
            <person name="Hayes R.D."/>
            <person name="Graham S.W."/>
            <person name="Gunter L.E."/>
            <person name="McDaniel S.F."/>
            <person name="Hoernstein S.N.W."/>
            <person name="Larsson A."/>
            <person name="Li F.W."/>
            <person name="Perroud P.F."/>
            <person name="Phillips J."/>
            <person name="Ranjan P."/>
            <person name="Rokshar D.S."/>
            <person name="Rothfels C.J."/>
            <person name="Schneider L."/>
            <person name="Shu S."/>
            <person name="Stevenson D.W."/>
            <person name="Thummler F."/>
            <person name="Tillich M."/>
            <person name="Villarreal Aguilar J.C."/>
            <person name="Widiez T."/>
            <person name="Wong G.K."/>
            <person name="Wymore A."/>
            <person name="Zhang Y."/>
            <person name="Zimmer A.D."/>
            <person name="Quatrano R.S."/>
            <person name="Mayer K.F.X."/>
            <person name="Goodstein D."/>
            <person name="Casacuberta J.M."/>
            <person name="Vandepoele K."/>
            <person name="Reski R."/>
            <person name="Cuming A.C."/>
            <person name="Tuskan G.A."/>
            <person name="Maumus F."/>
            <person name="Salse J."/>
            <person name="Schmutz J."/>
            <person name="Rensing S.A."/>
        </authorList>
    </citation>
    <scope>NUCLEOTIDE SEQUENCE [LARGE SCALE GENOMIC DNA]</scope>
    <source>
        <strain evidence="1 2">cv. Gransden 2004</strain>
    </source>
</reference>
<keyword evidence="2" id="KW-1185">Reference proteome</keyword>
<dbReference type="InParanoid" id="A0A7I3Z686"/>
<name>A0A7I3Z686_PHYPA</name>
<dbReference type="EMBL" id="ABEU02000015">
    <property type="status" value="NOT_ANNOTATED_CDS"/>
    <property type="molecule type" value="Genomic_DNA"/>
</dbReference>
<accession>A0A7I3Z686</accession>
<dbReference type="Gramene" id="Pp3c15_13990V3.1">
    <property type="protein sequence ID" value="PAC:32927328.CDS.1"/>
    <property type="gene ID" value="Pp3c15_13990"/>
</dbReference>
<dbReference type="EnsemblPlants" id="Pp3c15_13990V3.1">
    <property type="protein sequence ID" value="PAC:32927328.CDS.1"/>
    <property type="gene ID" value="Pp3c15_13990"/>
</dbReference>
<sequence length="79" mass="8862">MIIKLKNKLMIMNFKIIDACDMQIFIAKGGGSIIHSISNVIMTSLYIHNIKPSGPAYLQHQAQWTCLFITSSPVDLQIL</sequence>
<reference evidence="1 2" key="1">
    <citation type="journal article" date="2008" name="Science">
        <title>The Physcomitrella genome reveals evolutionary insights into the conquest of land by plants.</title>
        <authorList>
            <person name="Rensing S."/>
            <person name="Lang D."/>
            <person name="Zimmer A."/>
            <person name="Terry A."/>
            <person name="Salamov A."/>
            <person name="Shapiro H."/>
            <person name="Nishiyama T."/>
            <person name="Perroud P.-F."/>
            <person name="Lindquist E."/>
            <person name="Kamisugi Y."/>
            <person name="Tanahashi T."/>
            <person name="Sakakibara K."/>
            <person name="Fujita T."/>
            <person name="Oishi K."/>
            <person name="Shin-I T."/>
            <person name="Kuroki Y."/>
            <person name="Toyoda A."/>
            <person name="Suzuki Y."/>
            <person name="Hashimoto A."/>
            <person name="Yamaguchi K."/>
            <person name="Sugano A."/>
            <person name="Kohara Y."/>
            <person name="Fujiyama A."/>
            <person name="Anterola A."/>
            <person name="Aoki S."/>
            <person name="Ashton N."/>
            <person name="Barbazuk W.B."/>
            <person name="Barker E."/>
            <person name="Bennetzen J."/>
            <person name="Bezanilla M."/>
            <person name="Blankenship R."/>
            <person name="Cho S.H."/>
            <person name="Dutcher S."/>
            <person name="Estelle M."/>
            <person name="Fawcett J.A."/>
            <person name="Gundlach H."/>
            <person name="Hanada K."/>
            <person name="Heyl A."/>
            <person name="Hicks K.A."/>
            <person name="Hugh J."/>
            <person name="Lohr M."/>
            <person name="Mayer K."/>
            <person name="Melkozernov A."/>
            <person name="Murata T."/>
            <person name="Nelson D."/>
            <person name="Pils B."/>
            <person name="Prigge M."/>
            <person name="Reiss B."/>
            <person name="Renner T."/>
            <person name="Rombauts S."/>
            <person name="Rushton P."/>
            <person name="Sanderfoot A."/>
            <person name="Schween G."/>
            <person name="Shiu S.-H."/>
            <person name="Stueber K."/>
            <person name="Theodoulou F.L."/>
            <person name="Tu H."/>
            <person name="Van de Peer Y."/>
            <person name="Verrier P.J."/>
            <person name="Waters E."/>
            <person name="Wood A."/>
            <person name="Yang L."/>
            <person name="Cove D."/>
            <person name="Cuming A."/>
            <person name="Hasebe M."/>
            <person name="Lucas S."/>
            <person name="Mishler D.B."/>
            <person name="Reski R."/>
            <person name="Grigoriev I."/>
            <person name="Quatrano R.S."/>
            <person name="Boore J.L."/>
        </authorList>
    </citation>
    <scope>NUCLEOTIDE SEQUENCE [LARGE SCALE GENOMIC DNA]</scope>
    <source>
        <strain evidence="1 2">cv. Gransden 2004</strain>
    </source>
</reference>
<dbReference type="AlphaFoldDB" id="A0A7I3Z686"/>
<dbReference type="SUPFAM" id="SSF51126">
    <property type="entry name" value="Pectin lyase-like"/>
    <property type="match status" value="1"/>
</dbReference>
<organism evidence="1 2">
    <name type="scientific">Physcomitrium patens</name>
    <name type="common">Spreading-leaved earth moss</name>
    <name type="synonym">Physcomitrella patens</name>
    <dbReference type="NCBI Taxonomy" id="3218"/>
    <lineage>
        <taxon>Eukaryota</taxon>
        <taxon>Viridiplantae</taxon>
        <taxon>Streptophyta</taxon>
        <taxon>Embryophyta</taxon>
        <taxon>Bryophyta</taxon>
        <taxon>Bryophytina</taxon>
        <taxon>Bryopsida</taxon>
        <taxon>Funariidae</taxon>
        <taxon>Funariales</taxon>
        <taxon>Funariaceae</taxon>
        <taxon>Physcomitrium</taxon>
    </lineage>
</organism>
<evidence type="ECO:0000313" key="2">
    <source>
        <dbReference type="Proteomes" id="UP000006727"/>
    </source>
</evidence>
<reference evidence="1" key="3">
    <citation type="submission" date="2020-12" db="UniProtKB">
        <authorList>
            <consortium name="EnsemblPlants"/>
        </authorList>
    </citation>
    <scope>IDENTIFICATION</scope>
</reference>
<protein>
    <submittedName>
        <fullName evidence="1">Uncharacterized protein</fullName>
    </submittedName>
</protein>